<evidence type="ECO:0000313" key="1">
    <source>
        <dbReference type="EMBL" id="GFN80486.1"/>
    </source>
</evidence>
<accession>A0AAV3YDF3</accession>
<protein>
    <submittedName>
        <fullName evidence="1">Uncharacterized protein</fullName>
    </submittedName>
</protein>
<evidence type="ECO:0000313" key="2">
    <source>
        <dbReference type="Proteomes" id="UP000735302"/>
    </source>
</evidence>
<organism evidence="1 2">
    <name type="scientific">Plakobranchus ocellatus</name>
    <dbReference type="NCBI Taxonomy" id="259542"/>
    <lineage>
        <taxon>Eukaryota</taxon>
        <taxon>Metazoa</taxon>
        <taxon>Spiralia</taxon>
        <taxon>Lophotrochozoa</taxon>
        <taxon>Mollusca</taxon>
        <taxon>Gastropoda</taxon>
        <taxon>Heterobranchia</taxon>
        <taxon>Euthyneura</taxon>
        <taxon>Panpulmonata</taxon>
        <taxon>Sacoglossa</taxon>
        <taxon>Placobranchoidea</taxon>
        <taxon>Plakobranchidae</taxon>
        <taxon>Plakobranchus</taxon>
    </lineage>
</organism>
<proteinExistence type="predicted"/>
<reference evidence="1 2" key="1">
    <citation type="journal article" date="2021" name="Elife">
        <title>Chloroplast acquisition without the gene transfer in kleptoplastic sea slugs, Plakobranchus ocellatus.</title>
        <authorList>
            <person name="Maeda T."/>
            <person name="Takahashi S."/>
            <person name="Yoshida T."/>
            <person name="Shimamura S."/>
            <person name="Takaki Y."/>
            <person name="Nagai Y."/>
            <person name="Toyoda A."/>
            <person name="Suzuki Y."/>
            <person name="Arimoto A."/>
            <person name="Ishii H."/>
            <person name="Satoh N."/>
            <person name="Nishiyama T."/>
            <person name="Hasebe M."/>
            <person name="Maruyama T."/>
            <person name="Minagawa J."/>
            <person name="Obokata J."/>
            <person name="Shigenobu S."/>
        </authorList>
    </citation>
    <scope>NUCLEOTIDE SEQUENCE [LARGE SCALE GENOMIC DNA]</scope>
</reference>
<dbReference type="AlphaFoldDB" id="A0AAV3YDF3"/>
<comment type="caution">
    <text evidence="1">The sequence shown here is derived from an EMBL/GenBank/DDBJ whole genome shotgun (WGS) entry which is preliminary data.</text>
</comment>
<dbReference type="Proteomes" id="UP000735302">
    <property type="component" value="Unassembled WGS sequence"/>
</dbReference>
<gene>
    <name evidence="1" type="ORF">PoB_000699200</name>
</gene>
<sequence length="89" mass="10181">MHCENDLAPNHLALFEKIAFLRLTPQSRKKFAEWCCEWRVSEPLSLSDLVTSWVTVLLQVFEDYLWSSLSAFTSKTNWSNTSNASGPAQ</sequence>
<keyword evidence="2" id="KW-1185">Reference proteome</keyword>
<dbReference type="EMBL" id="BLXT01000825">
    <property type="protein sequence ID" value="GFN80486.1"/>
    <property type="molecule type" value="Genomic_DNA"/>
</dbReference>
<name>A0AAV3YDF3_9GAST</name>